<organism evidence="2 3">
    <name type="scientific">Kluyveromyces dobzhanskii CBS 2104</name>
    <dbReference type="NCBI Taxonomy" id="1427455"/>
    <lineage>
        <taxon>Eukaryota</taxon>
        <taxon>Fungi</taxon>
        <taxon>Dikarya</taxon>
        <taxon>Ascomycota</taxon>
        <taxon>Saccharomycotina</taxon>
        <taxon>Saccharomycetes</taxon>
        <taxon>Saccharomycetales</taxon>
        <taxon>Saccharomycetaceae</taxon>
        <taxon>Kluyveromyces</taxon>
    </lineage>
</organism>
<reference evidence="2 3" key="1">
    <citation type="submission" date="2014-03" db="EMBL/GenBank/DDBJ databases">
        <title>The genome of Kluyveromyces dobzhanskii.</title>
        <authorList>
            <person name="Nystedt B."/>
            <person name="Astrom S."/>
        </authorList>
    </citation>
    <scope>NUCLEOTIDE SEQUENCE [LARGE SCALE GENOMIC DNA]</scope>
    <source>
        <strain evidence="2 3">CBS 2104</strain>
    </source>
</reference>
<dbReference type="Pfam" id="PF10434">
    <property type="entry name" value="MAM1"/>
    <property type="match status" value="1"/>
</dbReference>
<dbReference type="AlphaFoldDB" id="A0A0A8LA16"/>
<dbReference type="EMBL" id="CCBQ010000042">
    <property type="protein sequence ID" value="CDO95030.1"/>
    <property type="molecule type" value="Genomic_DNA"/>
</dbReference>
<evidence type="ECO:0000313" key="3">
    <source>
        <dbReference type="Proteomes" id="UP000031516"/>
    </source>
</evidence>
<comment type="caution">
    <text evidence="2">The sequence shown here is derived from an EMBL/GenBank/DDBJ whole genome shotgun (WGS) entry which is preliminary data.</text>
</comment>
<evidence type="ECO:0000256" key="1">
    <source>
        <dbReference type="SAM" id="Coils"/>
    </source>
</evidence>
<dbReference type="InterPro" id="IPR018847">
    <property type="entry name" value="Monopolin_cplx_su_Mam1"/>
</dbReference>
<evidence type="ECO:0000313" key="2">
    <source>
        <dbReference type="EMBL" id="CDO95030.1"/>
    </source>
</evidence>
<feature type="coiled-coil region" evidence="1">
    <location>
        <begin position="95"/>
        <end position="122"/>
    </location>
</feature>
<accession>A0A0A8LA16</accession>
<sequence>MPAKLRRKIPLDTRDVNTQSSKRMCLKNNSLLQELNKENVLIEIPNIDESPQSCSSSLTGFLNQHLEKQSPMGKPVSTMTEIGNSARALDSNNHDALTSSNLDELQDNLKDLERRLSIQNRDHFIKDAHYSNDDLTRCRNNFLFELECLPNCDWLQRGNLRTASYIPSVYQKLDPSWYFSSGFSVEDFANLPKSVKPYYILESKNEKSLVVHESNEPSRPENAYVQIENIEPLTKIIPTTKLKFRAKSSAFDEELNCQALFKQQNIDYNNFDDDDDLISLPDSLDYCKSVRKRFSGKRKPLSRHAILFFNDEKN</sequence>
<keyword evidence="3" id="KW-1185">Reference proteome</keyword>
<gene>
    <name evidence="2" type="ORF">KLDO_g3278</name>
</gene>
<keyword evidence="1" id="KW-0175">Coiled coil</keyword>
<dbReference type="OrthoDB" id="4067364at2759"/>
<dbReference type="Proteomes" id="UP000031516">
    <property type="component" value="Unassembled WGS sequence"/>
</dbReference>
<proteinExistence type="predicted"/>
<name>A0A0A8LA16_9SACH</name>
<protein>
    <submittedName>
        <fullName evidence="2">WGS project CCBQ000000000 data, contig 00011</fullName>
    </submittedName>
</protein>